<dbReference type="PANTHER" id="PTHR30069:SF29">
    <property type="entry name" value="HEMOGLOBIN AND HEMOGLOBIN-HAPTOGLOBIN-BINDING PROTEIN 1-RELATED"/>
    <property type="match status" value="1"/>
</dbReference>
<dbReference type="HOGENOM" id="CLU_028252_0_0_9"/>
<dbReference type="RefSeq" id="WP_006790774.1">
    <property type="nucleotide sequence ID" value="NZ_JH417607.1"/>
</dbReference>
<protein>
    <submittedName>
        <fullName evidence="5">TonB-dependent receptor plug domain protein</fullName>
    </submittedName>
</protein>
<evidence type="ECO:0000313" key="5">
    <source>
        <dbReference type="EMBL" id="EHM38590.1"/>
    </source>
</evidence>
<dbReference type="InterPro" id="IPR039426">
    <property type="entry name" value="TonB-dep_rcpt-like"/>
</dbReference>
<dbReference type="PANTHER" id="PTHR30069">
    <property type="entry name" value="TONB-DEPENDENT OUTER MEMBRANE RECEPTOR"/>
    <property type="match status" value="1"/>
</dbReference>
<feature type="signal peptide" evidence="3">
    <location>
        <begin position="1"/>
        <end position="28"/>
    </location>
</feature>
<dbReference type="GO" id="GO:0009279">
    <property type="term" value="C:cell outer membrane"/>
    <property type="evidence" value="ECO:0007669"/>
    <property type="project" value="UniProtKB-SubCell"/>
</dbReference>
<evidence type="ECO:0000313" key="6">
    <source>
        <dbReference type="Proteomes" id="UP000005481"/>
    </source>
</evidence>
<dbReference type="PATRIC" id="fig|861450.3.peg.1672"/>
<name>G9YJG0_9FIRM</name>
<dbReference type="Proteomes" id="UP000005481">
    <property type="component" value="Unassembled WGS sequence"/>
</dbReference>
<evidence type="ECO:0000256" key="1">
    <source>
        <dbReference type="ARBA" id="ARBA00022729"/>
    </source>
</evidence>
<accession>G9YJG0</accession>
<gene>
    <name evidence="5" type="ORF">HMPREF0080_01811</name>
</gene>
<keyword evidence="2" id="KW-0813">Transport</keyword>
<evidence type="ECO:0000256" key="3">
    <source>
        <dbReference type="SAM" id="SignalP"/>
    </source>
</evidence>
<keyword evidence="1 3" id="KW-0732">Signal</keyword>
<dbReference type="eggNOG" id="COG4771">
    <property type="taxonomic scope" value="Bacteria"/>
</dbReference>
<comment type="subcellular location">
    <subcellularLocation>
        <location evidence="2">Cell outer membrane</location>
        <topology evidence="2">Multi-pass membrane protein</topology>
    </subcellularLocation>
</comment>
<dbReference type="GO" id="GO:0015344">
    <property type="term" value="F:siderophore uptake transmembrane transporter activity"/>
    <property type="evidence" value="ECO:0007669"/>
    <property type="project" value="TreeGrafter"/>
</dbReference>
<dbReference type="GO" id="GO:0044718">
    <property type="term" value="P:siderophore transmembrane transport"/>
    <property type="evidence" value="ECO:0007669"/>
    <property type="project" value="TreeGrafter"/>
</dbReference>
<feature type="chain" id="PRO_5003529077" evidence="3">
    <location>
        <begin position="29"/>
        <end position="561"/>
    </location>
</feature>
<organism evidence="5 6">
    <name type="scientific">Anaeroglobus geminatus F0357</name>
    <dbReference type="NCBI Taxonomy" id="861450"/>
    <lineage>
        <taxon>Bacteria</taxon>
        <taxon>Bacillati</taxon>
        <taxon>Bacillota</taxon>
        <taxon>Negativicutes</taxon>
        <taxon>Veillonellales</taxon>
        <taxon>Veillonellaceae</taxon>
        <taxon>Anaeroglobus</taxon>
    </lineage>
</organism>
<reference evidence="5 6" key="1">
    <citation type="submission" date="2011-08" db="EMBL/GenBank/DDBJ databases">
        <authorList>
            <person name="Weinstock G."/>
            <person name="Sodergren E."/>
            <person name="Clifton S."/>
            <person name="Fulton L."/>
            <person name="Fulton B."/>
            <person name="Courtney L."/>
            <person name="Fronick C."/>
            <person name="Harrison M."/>
            <person name="Strong C."/>
            <person name="Farmer C."/>
            <person name="Delahaunty K."/>
            <person name="Markovic C."/>
            <person name="Hall O."/>
            <person name="Minx P."/>
            <person name="Tomlinson C."/>
            <person name="Mitreva M."/>
            <person name="Hou S."/>
            <person name="Chen J."/>
            <person name="Wollam A."/>
            <person name="Pepin K.H."/>
            <person name="Johnson M."/>
            <person name="Bhonagiri V."/>
            <person name="Zhang X."/>
            <person name="Suruliraj S."/>
            <person name="Warren W."/>
            <person name="Chinwalla A."/>
            <person name="Mardis E.R."/>
            <person name="Wilson R.K."/>
        </authorList>
    </citation>
    <scope>NUCLEOTIDE SEQUENCE [LARGE SCALE GENOMIC DNA]</scope>
    <source>
        <strain evidence="5 6">F0357</strain>
    </source>
</reference>
<dbReference type="STRING" id="861450.HMPREF0080_01811"/>
<dbReference type="InterPro" id="IPR012910">
    <property type="entry name" value="Plug_dom"/>
</dbReference>
<keyword evidence="2" id="KW-1134">Transmembrane beta strand</keyword>
<dbReference type="EMBL" id="AGCJ01000078">
    <property type="protein sequence ID" value="EHM38590.1"/>
    <property type="molecule type" value="Genomic_DNA"/>
</dbReference>
<dbReference type="PROSITE" id="PS52016">
    <property type="entry name" value="TONB_DEPENDENT_REC_3"/>
    <property type="match status" value="1"/>
</dbReference>
<proteinExistence type="inferred from homology"/>
<dbReference type="SUPFAM" id="SSF56935">
    <property type="entry name" value="Porins"/>
    <property type="match status" value="1"/>
</dbReference>
<dbReference type="Pfam" id="PF07715">
    <property type="entry name" value="Plug"/>
    <property type="match status" value="1"/>
</dbReference>
<evidence type="ECO:0000256" key="2">
    <source>
        <dbReference type="PROSITE-ProRule" id="PRU01360"/>
    </source>
</evidence>
<dbReference type="OrthoDB" id="1625425at2"/>
<comment type="similarity">
    <text evidence="2">Belongs to the TonB-dependent receptor family.</text>
</comment>
<sequence length="561" mass="63649">MKKYVHRGGMHALLACAVVTWLGMPICAAESPSGGDSRVETGDIVVKVDAAKEAAKSESQSTTVITKEDIARKQAKSVEDIIFSETGMARSVDAMGRVTVSIRGAEPRHTLILVDGQPVMGDFAKYSGQADELQRLGTENIERIEIIRGAASAKYGADAIGGVINVITRRAASDSALRLNFEGRRIKDDKTIPPYKNFFLRADSGRIGKFQAAIYGGKRDIMPIYSEKLFYHGVNTADAIRNSLRYFGDIKNIGILGSYAFDDRHMLDFSLDRANEEMDRFTKHSEDAPDPVIHYKRNIDRDTYRMSYQGIGKYTDWKIDFNYAKMTEDDVTLSSVAAFSKYEGKNTLRYLDHILHKEWSIRTSAHTVMNDRHLLTYGLGFSKETGEGSRLKSAKNIRTRYIDPWDYDKNLHSDEDGTPSSSIKDRPMYLNENGIPQYDKAYTLYGYKDASGKTQVPPYTFEDYENGTNDDKIPLFADELRRENPAELFFDEDGDPLDDDTIMRRYYGDYSGHLHGTVKNSSKRSRSAKIVRQWGRRRSKNSISFCRIFGRWELIRFSCRV</sequence>
<keyword evidence="6" id="KW-1185">Reference proteome</keyword>
<feature type="domain" description="TonB-dependent receptor plug" evidence="4">
    <location>
        <begin position="56"/>
        <end position="163"/>
    </location>
</feature>
<keyword evidence="2" id="KW-0998">Cell outer membrane</keyword>
<dbReference type="AlphaFoldDB" id="G9YJG0"/>
<comment type="caution">
    <text evidence="5">The sequence shown here is derived from an EMBL/GenBank/DDBJ whole genome shotgun (WGS) entry which is preliminary data.</text>
</comment>
<dbReference type="Gene3D" id="2.170.130.10">
    <property type="entry name" value="TonB-dependent receptor, plug domain"/>
    <property type="match status" value="1"/>
</dbReference>
<dbReference type="InterPro" id="IPR037066">
    <property type="entry name" value="Plug_dom_sf"/>
</dbReference>
<keyword evidence="2" id="KW-0472">Membrane</keyword>
<keyword evidence="5" id="KW-0675">Receptor</keyword>
<evidence type="ECO:0000259" key="4">
    <source>
        <dbReference type="Pfam" id="PF07715"/>
    </source>
</evidence>
<keyword evidence="2" id="KW-0812">Transmembrane</keyword>